<dbReference type="EMBL" id="CP071060">
    <property type="protein sequence ID" value="QSI75083.1"/>
    <property type="molecule type" value="Genomic_DNA"/>
</dbReference>
<dbReference type="Proteomes" id="UP000663570">
    <property type="component" value="Chromosome"/>
</dbReference>
<gene>
    <name evidence="4" type="primary">thpR</name>
    <name evidence="4" type="ORF">JY500_11115</name>
</gene>
<sequence length="182" mass="19429">MGSPEAASRLFFALWPTERAAKALASMRDDASLVRAGRAMPTDSLHCTLAFVGDQDAASLGRLMTVAAVVRGGSFDVRFDQLNYWPHNRIVWAGMSAVPPALVRLASQLHAGLHSAGFGPLAPLTMPHITLLRHARPEGVLPEPDPAAWCCAEFVLACAAKKEASSSRYEVLARWPLAGGGE</sequence>
<dbReference type="EC" id="3.1.4.58" evidence="2"/>
<comment type="similarity">
    <text evidence="2">Belongs to the 2H phosphoesterase superfamily. ThpR family.</text>
</comment>
<dbReference type="NCBIfam" id="TIGR02258">
    <property type="entry name" value="2_5_ligase"/>
    <property type="match status" value="1"/>
</dbReference>
<reference evidence="4 5" key="1">
    <citation type="submission" date="2021-02" db="EMBL/GenBank/DDBJ databases">
        <title>Niveibacterium changnyeongensis HC41.</title>
        <authorList>
            <person name="Kang M."/>
        </authorList>
    </citation>
    <scope>NUCLEOTIDE SEQUENCE [LARGE SCALE GENOMIC DNA]</scope>
    <source>
        <strain evidence="4 5">HC41</strain>
    </source>
</reference>
<dbReference type="PANTHER" id="PTHR35561">
    <property type="entry name" value="RNA 2',3'-CYCLIC PHOSPHODIESTERASE"/>
    <property type="match status" value="1"/>
</dbReference>
<accession>A0ABX7LZZ0</accession>
<evidence type="ECO:0000313" key="5">
    <source>
        <dbReference type="Proteomes" id="UP000663570"/>
    </source>
</evidence>
<organism evidence="4 5">
    <name type="scientific">Niveibacterium microcysteis</name>
    <dbReference type="NCBI Taxonomy" id="2811415"/>
    <lineage>
        <taxon>Bacteria</taxon>
        <taxon>Pseudomonadati</taxon>
        <taxon>Pseudomonadota</taxon>
        <taxon>Betaproteobacteria</taxon>
        <taxon>Rhodocyclales</taxon>
        <taxon>Rhodocyclaceae</taxon>
        <taxon>Niveibacterium</taxon>
    </lineage>
</organism>
<dbReference type="Gene3D" id="3.90.1140.10">
    <property type="entry name" value="Cyclic phosphodiesterase"/>
    <property type="match status" value="1"/>
</dbReference>
<feature type="short sequence motif" description="HXTX 2" evidence="2">
    <location>
        <begin position="128"/>
        <end position="131"/>
    </location>
</feature>
<dbReference type="SUPFAM" id="SSF55144">
    <property type="entry name" value="LigT-like"/>
    <property type="match status" value="1"/>
</dbReference>
<evidence type="ECO:0000256" key="2">
    <source>
        <dbReference type="HAMAP-Rule" id="MF_01940"/>
    </source>
</evidence>
<feature type="short sequence motif" description="HXTX 1" evidence="2">
    <location>
        <begin position="46"/>
        <end position="49"/>
    </location>
</feature>
<evidence type="ECO:0000256" key="1">
    <source>
        <dbReference type="ARBA" id="ARBA00022801"/>
    </source>
</evidence>
<keyword evidence="1 2" id="KW-0378">Hydrolase</keyword>
<protein>
    <recommendedName>
        <fullName evidence="2">RNA 2',3'-cyclic phosphodiesterase</fullName>
        <shortName evidence="2">RNA 2',3'-CPDase</shortName>
        <ecNumber evidence="2">3.1.4.58</ecNumber>
    </recommendedName>
</protein>
<comment type="function">
    <text evidence="2">Hydrolyzes RNA 2',3'-cyclic phosphodiester to an RNA 2'-phosphomonoester.</text>
</comment>
<feature type="active site" description="Proton acceptor" evidence="2">
    <location>
        <position position="128"/>
    </location>
</feature>
<dbReference type="HAMAP" id="MF_01940">
    <property type="entry name" value="RNA_CPDase"/>
    <property type="match status" value="1"/>
</dbReference>
<dbReference type="Pfam" id="PF02834">
    <property type="entry name" value="LigT_PEase"/>
    <property type="match status" value="1"/>
</dbReference>
<evidence type="ECO:0000313" key="4">
    <source>
        <dbReference type="EMBL" id="QSI75083.1"/>
    </source>
</evidence>
<dbReference type="InterPro" id="IPR009097">
    <property type="entry name" value="Cyclic_Pdiesterase"/>
</dbReference>
<evidence type="ECO:0000259" key="3">
    <source>
        <dbReference type="Pfam" id="PF02834"/>
    </source>
</evidence>
<dbReference type="RefSeq" id="WP_206252329.1">
    <property type="nucleotide sequence ID" value="NZ_CP071060.1"/>
</dbReference>
<dbReference type="InterPro" id="IPR014051">
    <property type="entry name" value="Phosphoesterase_HXTX"/>
</dbReference>
<comment type="catalytic activity">
    <reaction evidence="2">
        <text>a 3'-end 2',3'-cyclophospho-ribonucleotide-RNA + H2O = a 3'-end 2'-phospho-ribonucleotide-RNA + H(+)</text>
        <dbReference type="Rhea" id="RHEA:11828"/>
        <dbReference type="Rhea" id="RHEA-COMP:10464"/>
        <dbReference type="Rhea" id="RHEA-COMP:17353"/>
        <dbReference type="ChEBI" id="CHEBI:15377"/>
        <dbReference type="ChEBI" id="CHEBI:15378"/>
        <dbReference type="ChEBI" id="CHEBI:83064"/>
        <dbReference type="ChEBI" id="CHEBI:173113"/>
        <dbReference type="EC" id="3.1.4.58"/>
    </reaction>
</comment>
<keyword evidence="5" id="KW-1185">Reference proteome</keyword>
<name>A0ABX7LZZ0_9RHOO</name>
<feature type="domain" description="Phosphoesterase HXTX" evidence="3">
    <location>
        <begin position="16"/>
        <end position="92"/>
    </location>
</feature>
<dbReference type="InterPro" id="IPR004175">
    <property type="entry name" value="RNA_CPDase"/>
</dbReference>
<proteinExistence type="inferred from homology"/>
<feature type="active site" description="Proton donor" evidence="2">
    <location>
        <position position="46"/>
    </location>
</feature>
<dbReference type="PANTHER" id="PTHR35561:SF1">
    <property type="entry name" value="RNA 2',3'-CYCLIC PHOSPHODIESTERASE"/>
    <property type="match status" value="1"/>
</dbReference>